<organism evidence="6 7">
    <name type="scientific">Colletotrichum spinosum</name>
    <dbReference type="NCBI Taxonomy" id="1347390"/>
    <lineage>
        <taxon>Eukaryota</taxon>
        <taxon>Fungi</taxon>
        <taxon>Dikarya</taxon>
        <taxon>Ascomycota</taxon>
        <taxon>Pezizomycotina</taxon>
        <taxon>Sordariomycetes</taxon>
        <taxon>Hypocreomycetidae</taxon>
        <taxon>Glomerellales</taxon>
        <taxon>Glomerellaceae</taxon>
        <taxon>Colletotrichum</taxon>
        <taxon>Colletotrichum orbiculare species complex</taxon>
    </lineage>
</organism>
<evidence type="ECO:0000313" key="7">
    <source>
        <dbReference type="Proteomes" id="UP000295083"/>
    </source>
</evidence>
<evidence type="ECO:0000256" key="1">
    <source>
        <dbReference type="ARBA" id="ARBA00005234"/>
    </source>
</evidence>
<evidence type="ECO:0000313" key="6">
    <source>
        <dbReference type="EMBL" id="TDZ28261.1"/>
    </source>
</evidence>
<feature type="region of interest" description="Disordered" evidence="4">
    <location>
        <begin position="82"/>
        <end position="105"/>
    </location>
</feature>
<evidence type="ECO:0000256" key="4">
    <source>
        <dbReference type="SAM" id="MobiDB-lite"/>
    </source>
</evidence>
<dbReference type="SUPFAM" id="SSF54001">
    <property type="entry name" value="Cysteine proteinases"/>
    <property type="match status" value="1"/>
</dbReference>
<reference evidence="6 7" key="1">
    <citation type="submission" date="2018-11" db="EMBL/GenBank/DDBJ databases">
        <title>Genome sequence and assembly of Colletotrichum spinosum.</title>
        <authorList>
            <person name="Gan P."/>
            <person name="Shirasu K."/>
        </authorList>
    </citation>
    <scope>NUCLEOTIDE SEQUENCE [LARGE SCALE GENOMIC DNA]</scope>
    <source>
        <strain evidence="6 7">CBS 515.97</strain>
    </source>
</reference>
<name>A0A4R8PRG3_9PEZI</name>
<dbReference type="InterPro" id="IPR003653">
    <property type="entry name" value="Peptidase_C48_C"/>
</dbReference>
<dbReference type="Proteomes" id="UP000295083">
    <property type="component" value="Unassembled WGS sequence"/>
</dbReference>
<keyword evidence="3" id="KW-0378">Hydrolase</keyword>
<comment type="similarity">
    <text evidence="1">Belongs to the peptidase C48 family.</text>
</comment>
<dbReference type="Pfam" id="PF02902">
    <property type="entry name" value="Peptidase_C48"/>
    <property type="match status" value="1"/>
</dbReference>
<proteinExistence type="inferred from homology"/>
<feature type="domain" description="Ubiquitin-like protease family profile" evidence="5">
    <location>
        <begin position="131"/>
        <end position="194"/>
    </location>
</feature>
<accession>A0A4R8PRG3</accession>
<feature type="compositionally biased region" description="Low complexity" evidence="4">
    <location>
        <begin position="93"/>
        <end position="103"/>
    </location>
</feature>
<protein>
    <recommendedName>
        <fullName evidence="5">Ubiquitin-like protease family profile domain-containing protein</fullName>
    </recommendedName>
</protein>
<gene>
    <name evidence="6" type="ORF">C8035_v000785</name>
</gene>
<dbReference type="InterPro" id="IPR038765">
    <property type="entry name" value="Papain-like_cys_pep_sf"/>
</dbReference>
<dbReference type="AlphaFoldDB" id="A0A4R8PRG3"/>
<keyword evidence="7" id="KW-1185">Reference proteome</keyword>
<evidence type="ECO:0000259" key="5">
    <source>
        <dbReference type="Pfam" id="PF02902"/>
    </source>
</evidence>
<dbReference type="Gene3D" id="3.40.395.10">
    <property type="entry name" value="Adenoviral Proteinase, Chain A"/>
    <property type="match status" value="1"/>
</dbReference>
<dbReference type="GO" id="GO:0019783">
    <property type="term" value="F:ubiquitin-like protein peptidase activity"/>
    <property type="evidence" value="ECO:0007669"/>
    <property type="project" value="UniProtKB-ARBA"/>
</dbReference>
<evidence type="ECO:0000256" key="2">
    <source>
        <dbReference type="ARBA" id="ARBA00022670"/>
    </source>
</evidence>
<comment type="caution">
    <text evidence="6">The sequence shown here is derived from an EMBL/GenBank/DDBJ whole genome shotgun (WGS) entry which is preliminary data.</text>
</comment>
<sequence>MPNDCALALATAGVSFRVMKGVGTDLGAILDRKPIPGLVQRAGFFGKMIKFFRGDRFGFNSTDDALPTLDFKFPGCFPNPHTKEETTIEERSGAGSASSEGLSKQSTSRPFIPVALTNTYSYVCDHMAKMETIKAVLGNKYRAEEWRTVRHEAPQQTNGYDCGVFTITNGICLALGINAVDAYDKEELPLQRLRLAAMLLNRGFEGDFNLAGI</sequence>
<evidence type="ECO:0000256" key="3">
    <source>
        <dbReference type="ARBA" id="ARBA00022801"/>
    </source>
</evidence>
<dbReference type="GO" id="GO:0006508">
    <property type="term" value="P:proteolysis"/>
    <property type="evidence" value="ECO:0007669"/>
    <property type="project" value="UniProtKB-KW"/>
</dbReference>
<feature type="compositionally biased region" description="Basic and acidic residues" evidence="4">
    <location>
        <begin position="82"/>
        <end position="92"/>
    </location>
</feature>
<dbReference type="EMBL" id="QAPG01000996">
    <property type="protein sequence ID" value="TDZ28261.1"/>
    <property type="molecule type" value="Genomic_DNA"/>
</dbReference>
<dbReference type="GO" id="GO:0008234">
    <property type="term" value="F:cysteine-type peptidase activity"/>
    <property type="evidence" value="ECO:0007669"/>
    <property type="project" value="InterPro"/>
</dbReference>
<keyword evidence="2" id="KW-0645">Protease</keyword>